<sequence length="192" mass="21713">MFYRITMTLTREAHCLIFYKVSAAMSDHMRRSHFITDLQERRMLLNLSSGHVNVRNSPGCTYKTGCLDQHKQFAHPDLSADLRESYMQSDRKAKTVFMLQDLRKTEPSPPMVSGLDNDDKGNAIFFRRVSRVSAATAASLFNKEIEIIREICRYSERNTGCCTGASTCGGSQAARARNNLIQLHQQPGGNFQ</sequence>
<evidence type="ECO:0000313" key="1">
    <source>
        <dbReference type="EMBL" id="MEQ2161560.1"/>
    </source>
</evidence>
<keyword evidence="2" id="KW-1185">Reference proteome</keyword>
<evidence type="ECO:0000313" key="2">
    <source>
        <dbReference type="Proteomes" id="UP001476798"/>
    </source>
</evidence>
<gene>
    <name evidence="1" type="ORF">GOODEAATRI_010743</name>
</gene>
<organism evidence="1 2">
    <name type="scientific">Goodea atripinnis</name>
    <dbReference type="NCBI Taxonomy" id="208336"/>
    <lineage>
        <taxon>Eukaryota</taxon>
        <taxon>Metazoa</taxon>
        <taxon>Chordata</taxon>
        <taxon>Craniata</taxon>
        <taxon>Vertebrata</taxon>
        <taxon>Euteleostomi</taxon>
        <taxon>Actinopterygii</taxon>
        <taxon>Neopterygii</taxon>
        <taxon>Teleostei</taxon>
        <taxon>Neoteleostei</taxon>
        <taxon>Acanthomorphata</taxon>
        <taxon>Ovalentaria</taxon>
        <taxon>Atherinomorphae</taxon>
        <taxon>Cyprinodontiformes</taxon>
        <taxon>Goodeidae</taxon>
        <taxon>Goodea</taxon>
    </lineage>
</organism>
<dbReference type="Proteomes" id="UP001476798">
    <property type="component" value="Unassembled WGS sequence"/>
</dbReference>
<proteinExistence type="predicted"/>
<protein>
    <submittedName>
        <fullName evidence="1">Uncharacterized protein</fullName>
    </submittedName>
</protein>
<comment type="caution">
    <text evidence="1">The sequence shown here is derived from an EMBL/GenBank/DDBJ whole genome shotgun (WGS) entry which is preliminary data.</text>
</comment>
<name>A0ABV0MR42_9TELE</name>
<accession>A0ABV0MR42</accession>
<reference evidence="1 2" key="1">
    <citation type="submission" date="2021-06" db="EMBL/GenBank/DDBJ databases">
        <authorList>
            <person name="Palmer J.M."/>
        </authorList>
    </citation>
    <scope>NUCLEOTIDE SEQUENCE [LARGE SCALE GENOMIC DNA]</scope>
    <source>
        <strain evidence="1 2">GA_2019</strain>
        <tissue evidence="1">Muscle</tissue>
    </source>
</reference>
<dbReference type="EMBL" id="JAHRIO010010634">
    <property type="protein sequence ID" value="MEQ2161560.1"/>
    <property type="molecule type" value="Genomic_DNA"/>
</dbReference>